<name>A3TYJ5_PSEBH</name>
<proteinExistence type="predicted"/>
<keyword evidence="3" id="KW-0456">Lyase</keyword>
<dbReference type="EC" id="4.2.1.33" evidence="3"/>
<dbReference type="GO" id="GO:0003861">
    <property type="term" value="F:3-isopropylmalate dehydratase activity"/>
    <property type="evidence" value="ECO:0007669"/>
    <property type="project" value="UniProtKB-EC"/>
</dbReference>
<dbReference type="HOGENOM" id="CLU_1347767_0_0_5"/>
<protein>
    <submittedName>
        <fullName evidence="3">Isopropylmalate isomerase large subunit</fullName>
        <ecNumber evidence="3">4.2.1.33</ecNumber>
    </submittedName>
</protein>
<dbReference type="eggNOG" id="ENOG5033I2T">
    <property type="taxonomic scope" value="Bacteria"/>
</dbReference>
<organism evidence="3 4">
    <name type="scientific">Pseudooceanicola batsensis (strain ATCC BAA-863 / DSM 15984 / KCTC 12145 / HTCC2597)</name>
    <name type="common">Oceanicola batsensis</name>
    <dbReference type="NCBI Taxonomy" id="252305"/>
    <lineage>
        <taxon>Bacteria</taxon>
        <taxon>Pseudomonadati</taxon>
        <taxon>Pseudomonadota</taxon>
        <taxon>Alphaproteobacteria</taxon>
        <taxon>Rhodobacterales</taxon>
        <taxon>Paracoccaceae</taxon>
        <taxon>Pseudooceanicola</taxon>
    </lineage>
</organism>
<evidence type="ECO:0000313" key="3">
    <source>
        <dbReference type="EMBL" id="EAQ03229.1"/>
    </source>
</evidence>
<keyword evidence="1" id="KW-0472">Membrane</keyword>
<dbReference type="EMBL" id="AAMO01000005">
    <property type="protein sequence ID" value="EAQ03229.1"/>
    <property type="molecule type" value="Genomic_DNA"/>
</dbReference>
<dbReference type="OrthoDB" id="7873478at2"/>
<evidence type="ECO:0000313" key="4">
    <source>
        <dbReference type="Proteomes" id="UP000004318"/>
    </source>
</evidence>
<sequence length="203" mass="20319">MKFFSLLAGVSAAFLATQAGAAVVSATTEVQQGGGDVTVSPLGSTVDFSFDPGSNTPFTATAMFTSDTAFSLSLTAYDANGNNNDVSGYTLDLLDGVGDFVSRWTTDTTNCGSSVSPVSDGSGFCNLVAATGATGGQAAGAAKPGATLFANLAAGQYRLGFYDSSTPDEGTITFTYSAVPLPAGAALFLSALGGLGLLRRRKG</sequence>
<accession>A3TYJ5</accession>
<reference evidence="3 4" key="1">
    <citation type="journal article" date="2010" name="J. Bacteriol.">
        <title>Genome sequences of Oceanicola granulosus HTCC2516(T) and Oceanicola batsensis HTCC2597(TDelta).</title>
        <authorList>
            <person name="Thrash J.C."/>
            <person name="Cho J.C."/>
            <person name="Vergin K.L."/>
            <person name="Giovannoni S.J."/>
        </authorList>
    </citation>
    <scope>NUCLEOTIDE SEQUENCE [LARGE SCALE GENOMIC DNA]</scope>
    <source>
        <strain evidence="4">ATCC BAA-863 / DSM 15984 / KCTC 12145 / HTCC2597</strain>
    </source>
</reference>
<dbReference type="AlphaFoldDB" id="A3TYJ5"/>
<dbReference type="Proteomes" id="UP000004318">
    <property type="component" value="Unassembled WGS sequence"/>
</dbReference>
<dbReference type="InterPro" id="IPR022472">
    <property type="entry name" value="VPLPA-CTERM"/>
</dbReference>
<feature type="signal peptide" evidence="2">
    <location>
        <begin position="1"/>
        <end position="21"/>
    </location>
</feature>
<comment type="caution">
    <text evidence="3">The sequence shown here is derived from an EMBL/GenBank/DDBJ whole genome shotgun (WGS) entry which is preliminary data.</text>
</comment>
<dbReference type="RefSeq" id="WP_009806982.1">
    <property type="nucleotide sequence ID" value="NZ_CH724131.1"/>
</dbReference>
<feature type="transmembrane region" description="Helical" evidence="1">
    <location>
        <begin position="174"/>
        <end position="198"/>
    </location>
</feature>
<keyword evidence="1" id="KW-0812">Transmembrane</keyword>
<keyword evidence="3" id="KW-0413">Isomerase</keyword>
<evidence type="ECO:0000256" key="2">
    <source>
        <dbReference type="SAM" id="SignalP"/>
    </source>
</evidence>
<dbReference type="STRING" id="252305.OB2597_13833"/>
<keyword evidence="2" id="KW-0732">Signal</keyword>
<feature type="chain" id="PRO_5002659577" evidence="2">
    <location>
        <begin position="22"/>
        <end position="203"/>
    </location>
</feature>
<keyword evidence="1" id="KW-1133">Transmembrane helix</keyword>
<keyword evidence="4" id="KW-1185">Reference proteome</keyword>
<gene>
    <name evidence="3" type="ORF">OB2597_13833</name>
</gene>
<dbReference type="GO" id="GO:0016853">
    <property type="term" value="F:isomerase activity"/>
    <property type="evidence" value="ECO:0007669"/>
    <property type="project" value="UniProtKB-KW"/>
</dbReference>
<evidence type="ECO:0000256" key="1">
    <source>
        <dbReference type="SAM" id="Phobius"/>
    </source>
</evidence>
<dbReference type="NCBIfam" id="TIGR03370">
    <property type="entry name" value="VPLPA-CTERM"/>
    <property type="match status" value="1"/>
</dbReference>